<evidence type="ECO:0000256" key="3">
    <source>
        <dbReference type="HAMAP-Rule" id="MF_02214"/>
    </source>
</evidence>
<dbReference type="Gene3D" id="3.40.1190.10">
    <property type="entry name" value="Mur-like, catalytic domain"/>
    <property type="match status" value="1"/>
</dbReference>
<keyword evidence="2" id="KW-0133">Cell shape</keyword>
<dbReference type="PROSITE" id="PS51274">
    <property type="entry name" value="GATASE_COBBQ"/>
    <property type="match status" value="1"/>
</dbReference>
<dbReference type="InterPro" id="IPR036565">
    <property type="entry name" value="Mur-like_cat_sf"/>
</dbReference>
<dbReference type="InterPro" id="IPR013221">
    <property type="entry name" value="Mur_ligase_cen"/>
</dbReference>
<evidence type="ECO:0000259" key="6">
    <source>
        <dbReference type="Pfam" id="PF08353"/>
    </source>
</evidence>
<name>A0A4T9T733_9ACTN</name>
<keyword evidence="3" id="KW-0547">Nucleotide-binding</keyword>
<dbReference type="CDD" id="cd01750">
    <property type="entry name" value="GATase1_CobQ"/>
    <property type="match status" value="1"/>
</dbReference>
<keyword evidence="3" id="KW-0862">Zinc</keyword>
<feature type="domain" description="Mur ligase central" evidence="5">
    <location>
        <begin position="57"/>
        <end position="192"/>
    </location>
</feature>
<dbReference type="InterPro" id="IPR043703">
    <property type="entry name" value="Lipid_II_synth_MurT"/>
</dbReference>
<comment type="catalytic activity">
    <reaction evidence="2">
        <text>L-glutamine + H2O = L-glutamate + NH4(+)</text>
        <dbReference type="Rhea" id="RHEA:15889"/>
        <dbReference type="ChEBI" id="CHEBI:15377"/>
        <dbReference type="ChEBI" id="CHEBI:28938"/>
        <dbReference type="ChEBI" id="CHEBI:29985"/>
        <dbReference type="ChEBI" id="CHEBI:58359"/>
        <dbReference type="EC" id="3.5.1.2"/>
    </reaction>
</comment>
<dbReference type="GO" id="GO:0016881">
    <property type="term" value="F:acid-amino acid ligase activity"/>
    <property type="evidence" value="ECO:0007669"/>
    <property type="project" value="InterPro"/>
</dbReference>
<dbReference type="PANTHER" id="PTHR23135:SF7">
    <property type="entry name" value="LIPID II ISOGLUTAMINYL SYNTHASE (GLUTAMINE-HYDROLYZING) SUBUNIT MURT"/>
    <property type="match status" value="1"/>
</dbReference>
<dbReference type="GO" id="GO:0008270">
    <property type="term" value="F:zinc ion binding"/>
    <property type="evidence" value="ECO:0007669"/>
    <property type="project" value="UniProtKB-UniRule"/>
</dbReference>
<keyword evidence="3" id="KW-0067">ATP-binding</keyword>
<evidence type="ECO:0000313" key="7">
    <source>
        <dbReference type="EMBL" id="TJW09987.1"/>
    </source>
</evidence>
<dbReference type="AlphaFoldDB" id="A0A4T9T733"/>
<dbReference type="EC" id="3.5.1.2" evidence="2"/>
<comment type="function">
    <text evidence="3">The lipid II isoglutaminyl synthase complex catalyzes the formation of alpha-D-isoglutamine in the cell wall lipid II stem peptide. The MurT subunit catalyzes the ATP-dependent amidation of D-glutamate residue of lipid II, converting it to an isoglutamine residue.</text>
</comment>
<evidence type="ECO:0000313" key="8">
    <source>
        <dbReference type="Proteomes" id="UP000309454"/>
    </source>
</evidence>
<evidence type="ECO:0000259" key="4">
    <source>
        <dbReference type="Pfam" id="PF07685"/>
    </source>
</evidence>
<dbReference type="GO" id="GO:0140282">
    <property type="term" value="F:carbon-nitrogen ligase activity on lipid II"/>
    <property type="evidence" value="ECO:0007669"/>
    <property type="project" value="UniProtKB-UniRule"/>
</dbReference>
<feature type="domain" description="CobB/CobQ-like glutamine amidotransferase" evidence="4">
    <location>
        <begin position="509"/>
        <end position="706"/>
    </location>
</feature>
<dbReference type="GO" id="GO:0004359">
    <property type="term" value="F:glutaminase activity"/>
    <property type="evidence" value="ECO:0007669"/>
    <property type="project" value="UniProtKB-UniRule"/>
</dbReference>
<keyword evidence="1 2" id="KW-0315">Glutamine amidotransferase</keyword>
<dbReference type="GO" id="GO:0009236">
    <property type="term" value="P:cobalamin biosynthetic process"/>
    <property type="evidence" value="ECO:0007669"/>
    <property type="project" value="InterPro"/>
</dbReference>
<evidence type="ECO:0000256" key="2">
    <source>
        <dbReference type="HAMAP-Rule" id="MF_02213"/>
    </source>
</evidence>
<feature type="binding site" evidence="3">
    <location>
        <position position="205"/>
    </location>
    <ligand>
        <name>Zn(2+)</name>
        <dbReference type="ChEBI" id="CHEBI:29105"/>
    </ligand>
</feature>
<dbReference type="GO" id="GO:0009252">
    <property type="term" value="P:peptidoglycan biosynthetic process"/>
    <property type="evidence" value="ECO:0007669"/>
    <property type="project" value="UniProtKB-UniRule"/>
</dbReference>
<keyword evidence="8" id="KW-1185">Reference proteome</keyword>
<feature type="active site" evidence="3">
    <location>
        <position position="360"/>
    </location>
</feature>
<keyword evidence="2" id="KW-0573">Peptidoglycan synthesis</keyword>
<dbReference type="Gene3D" id="3.40.50.880">
    <property type="match status" value="1"/>
</dbReference>
<dbReference type="PANTHER" id="PTHR23135">
    <property type="entry name" value="MUR LIGASE FAMILY MEMBER"/>
    <property type="match status" value="1"/>
</dbReference>
<gene>
    <name evidence="3" type="primary">murT</name>
    <name evidence="2" type="synonym">gatD</name>
    <name evidence="7" type="ORF">E5982_07915</name>
</gene>
<dbReference type="SUPFAM" id="SSF53623">
    <property type="entry name" value="MurD-like peptide ligases, catalytic domain"/>
    <property type="match status" value="1"/>
</dbReference>
<comment type="subunit">
    <text evidence="3">Forms a heterodimer with GatD.</text>
</comment>
<proteinExistence type="inferred from homology"/>
<dbReference type="GO" id="GO:0071555">
    <property type="term" value="P:cell wall organization"/>
    <property type="evidence" value="ECO:0007669"/>
    <property type="project" value="UniProtKB-KW"/>
</dbReference>
<accession>A0A4T9T733</accession>
<feature type="binding site" evidence="3">
    <location>
        <position position="208"/>
    </location>
    <ligand>
        <name>Zn(2+)</name>
        <dbReference type="ChEBI" id="CHEBI:29105"/>
    </ligand>
</feature>
<evidence type="ECO:0000256" key="1">
    <source>
        <dbReference type="ARBA" id="ARBA00022962"/>
    </source>
</evidence>
<dbReference type="SUPFAM" id="SSF52317">
    <property type="entry name" value="Class I glutamine amidotransferase-like"/>
    <property type="match status" value="1"/>
</dbReference>
<comment type="catalytic activity">
    <reaction evidence="3">
        <text>beta-D-GlcNAc-(1-&gt;4)-Mur2Ac(oyl-L-Ala-gamma-D-O-P-Glu-L-Lys-D-Ala-D-Ala)-di-trans,octa-cis-undecaprenyl diphosphate + NH4(+) = beta-D-GlcNAc-(1-&gt;4)-Mur2Ac(oyl-L-Ala-D-isoglutaminyl-L-Lys-D-Ala-D-Ala)-di-trans,octa-cis-undecaprenyl diphosphate + phosphate + H(+)</text>
        <dbReference type="Rhea" id="RHEA:57932"/>
        <dbReference type="ChEBI" id="CHEBI:15378"/>
        <dbReference type="ChEBI" id="CHEBI:28938"/>
        <dbReference type="ChEBI" id="CHEBI:43474"/>
        <dbReference type="ChEBI" id="CHEBI:62233"/>
        <dbReference type="ChEBI" id="CHEBI:143132"/>
    </reaction>
</comment>
<dbReference type="Proteomes" id="UP000309454">
    <property type="component" value="Unassembled WGS sequence"/>
</dbReference>
<comment type="catalytic activity">
    <reaction evidence="3">
        <text>beta-D-GlcNAc-(1-&gt;4)-Mur2Ac(oyl-L-Ala-gamma-D-Glu-L-Lys-D-Ala-D-Ala)-di-trans,octa-cis-undecaprenyl diphosphate + ATP = beta-D-GlcNAc-(1-&gt;4)-Mur2Ac(oyl-L-Ala-gamma-D-O-P-Glu-L-Lys-D-Ala-D-Ala)-di-trans,octa-cis-undecaprenyl diphosphate + ADP</text>
        <dbReference type="Rhea" id="RHEA:59488"/>
        <dbReference type="ChEBI" id="CHEBI:30616"/>
        <dbReference type="ChEBI" id="CHEBI:60033"/>
        <dbReference type="ChEBI" id="CHEBI:143132"/>
        <dbReference type="ChEBI" id="CHEBI:456216"/>
    </reaction>
</comment>
<feature type="domain" description="Lipid II isoglutaminyl synthase (glutamine-hydrolyzing) subunit MurT C-terminal" evidence="6">
    <location>
        <begin position="324"/>
        <end position="435"/>
    </location>
</feature>
<comment type="pathway">
    <text evidence="2">Cell wall biogenesis; peptidoglycan biosynthesis.</text>
</comment>
<dbReference type="EC" id="6.3.5.13" evidence="2"/>
<dbReference type="PROSITE" id="PS51273">
    <property type="entry name" value="GATASE_TYPE_1"/>
    <property type="match status" value="1"/>
</dbReference>
<feature type="active site" evidence="2">
    <location>
        <position position="699"/>
    </location>
</feature>
<organism evidence="7 8">
    <name type="scientific">Parvibacter caecicola</name>
    <dbReference type="NCBI Taxonomy" id="747645"/>
    <lineage>
        <taxon>Bacteria</taxon>
        <taxon>Bacillati</taxon>
        <taxon>Actinomycetota</taxon>
        <taxon>Coriobacteriia</taxon>
        <taxon>Coriobacteriales</taxon>
        <taxon>Coriobacteriaceae</taxon>
        <taxon>Parvibacter</taxon>
    </lineage>
</organism>
<sequence length="753" mass="79807">MSLKTGAAQVTSAVLTWGLRHVAHRPAANLPGDVALKVDPAIVEHLRGKVSEASVMVVGTNGKTSVSNLLADALQLAGKSVICNRTGANLASGIATALLQQPKSQWGVFECDELWLAEMLPQTRARYVLLLNLFRDQLDRCGEIRRIQDSIIGALASSPETVLVYNGDDPLCARIAAEAPNRSVAYGVQGSMGLAQNTVADAQMCQHCGAMVQYRYRQYGQLGDYFCPQCGFSRPQLACQARAVEFSAKGVSFEACDEARGCCMPLSAAAGTPYLVYNYLAIFALLSQAGVKTGRLQQAISQFNPGNGRLQSYQLQGRPVLLNLAKNPTGFNQNLKIITQDAGPKAVAFFINDQIVDGRDISWIWDIDFEELAGQPGTAVFAGGSRKNDLQVRLKYAGLRAQLVEGIEEVFSQVSADGQLPADAGMYAIANYTALPVVHQALDAMAAQEAAGAKAAAGAEGGAADAPGAPAAASTAAGSADGEAGAAASAASTDAAPQQADAAQPPVVIAHLFPDLLNLYGDGGNVRILQQRLAWRGVPSEVRRVEHGQSVDLADVDLVFMGGGPDREQKLASEELLAMRDNLAAYVEADGPLLAICGGYQILGHRWLWGDELVEGLSIVDLETRRPGTSADRLVDNLVLESPLAQTPVVGYENHAGHTYLGEGVPPFGKVISQTGAGNNEQDQADGVRYRNVVGTYSHGPLLSKNPEVADWLLSRALERRAQRTGTPAAPLAPLNDAEELQANHVMQTRLGL</sequence>
<comment type="catalytic activity">
    <reaction evidence="2">
        <text>beta-D-GlcNAc-(1-&gt;4)-Mur2Ac(oyl-L-Ala-gamma-D-Glu-L-Lys-D-Ala-D-Ala)-di-trans,octa-cis-undecaprenyl diphosphate + L-glutamine + ATP + H2O = beta-D-GlcNAc-(1-&gt;4)-Mur2Ac(oyl-L-Ala-D-isoglutaminyl-L-Lys-D-Ala-D-Ala)-di-trans,octa-cis-undecaprenyl diphosphate + L-glutamate + ADP + phosphate + H(+)</text>
        <dbReference type="Rhea" id="RHEA:57928"/>
        <dbReference type="ChEBI" id="CHEBI:15377"/>
        <dbReference type="ChEBI" id="CHEBI:15378"/>
        <dbReference type="ChEBI" id="CHEBI:29985"/>
        <dbReference type="ChEBI" id="CHEBI:30616"/>
        <dbReference type="ChEBI" id="CHEBI:43474"/>
        <dbReference type="ChEBI" id="CHEBI:58359"/>
        <dbReference type="ChEBI" id="CHEBI:60033"/>
        <dbReference type="ChEBI" id="CHEBI:62233"/>
        <dbReference type="ChEBI" id="CHEBI:456216"/>
        <dbReference type="EC" id="6.3.5.13"/>
    </reaction>
</comment>
<evidence type="ECO:0000259" key="5">
    <source>
        <dbReference type="Pfam" id="PF08245"/>
    </source>
</evidence>
<dbReference type="InterPro" id="IPR033949">
    <property type="entry name" value="CobQ_GATase1"/>
</dbReference>
<comment type="caution">
    <text evidence="7">The sequence shown here is derived from an EMBL/GenBank/DDBJ whole genome shotgun (WGS) entry which is preliminary data.</text>
</comment>
<dbReference type="HAMAP" id="MF_02213">
    <property type="entry name" value="Lipid_II_synth_GatD"/>
    <property type="match status" value="1"/>
</dbReference>
<comment type="similarity">
    <text evidence="2">Belongs to the CobB/CobQ family. GatD subfamily.</text>
</comment>
<dbReference type="InterPro" id="IPR011698">
    <property type="entry name" value="GATase_3"/>
</dbReference>
<dbReference type="OrthoDB" id="9803907at2"/>
<reference evidence="7 8" key="1">
    <citation type="submission" date="2019-04" db="EMBL/GenBank/DDBJ databases">
        <title>Microbes associate with the intestines of laboratory mice.</title>
        <authorList>
            <person name="Navarre W."/>
            <person name="Wong E."/>
            <person name="Huang K.C."/>
            <person name="Tropini C."/>
            <person name="Ng K."/>
            <person name="Yu B."/>
        </authorList>
    </citation>
    <scope>NUCLEOTIDE SEQUENCE [LARGE SCALE GENOMIC DNA]</scope>
    <source>
        <strain evidence="7 8">NM48_B13</strain>
    </source>
</reference>
<dbReference type="InterPro" id="IPR043702">
    <property type="entry name" value="Lipid_II_synth_GatD"/>
</dbReference>
<comment type="subunit">
    <text evidence="2">Forms a heterodimer with MurT.</text>
</comment>
<dbReference type="GO" id="GO:0005524">
    <property type="term" value="F:ATP binding"/>
    <property type="evidence" value="ECO:0007669"/>
    <property type="project" value="UniProtKB-UniRule"/>
</dbReference>
<comment type="function">
    <text evidence="2">The lipid II isoglutaminyl synthase complex catalyzes the formation of alpha-D-isoglutamine in the cell wall lipid II stem peptide. The GatD subunit catalyzes the hydrolysis of glutamine to glutamate and ammonia. The resulting ammonia molecule is channeled to the active site of MurT.</text>
</comment>
<keyword evidence="2" id="KW-0436">Ligase</keyword>
<keyword evidence="2" id="KW-0961">Cell wall biogenesis/degradation</keyword>
<feature type="active site" description="Nucleophile" evidence="2">
    <location>
        <position position="597"/>
    </location>
</feature>
<keyword evidence="2" id="KW-0378">Hydrolase</keyword>
<dbReference type="EMBL" id="SSTM01000005">
    <property type="protein sequence ID" value="TJW09987.1"/>
    <property type="molecule type" value="Genomic_DNA"/>
</dbReference>
<dbReference type="Pfam" id="PF07685">
    <property type="entry name" value="GATase_3"/>
    <property type="match status" value="1"/>
</dbReference>
<dbReference type="GO" id="GO:0008360">
    <property type="term" value="P:regulation of cell shape"/>
    <property type="evidence" value="ECO:0007669"/>
    <property type="project" value="UniProtKB-KW"/>
</dbReference>
<keyword evidence="3" id="KW-0479">Metal-binding</keyword>
<comment type="similarity">
    <text evidence="3">Belongs to the MurCDEF family. MurT subfamily.</text>
</comment>
<dbReference type="Pfam" id="PF08245">
    <property type="entry name" value="Mur_ligase_M"/>
    <property type="match status" value="1"/>
</dbReference>
<dbReference type="Pfam" id="PF08353">
    <property type="entry name" value="MurT_C"/>
    <property type="match status" value="1"/>
</dbReference>
<dbReference type="RefSeq" id="WP_136846042.1">
    <property type="nucleotide sequence ID" value="NZ_CANPEU010000016.1"/>
</dbReference>
<dbReference type="HAMAP" id="MF_02214">
    <property type="entry name" value="Lipid_II_synth_MurT"/>
    <property type="match status" value="1"/>
</dbReference>
<feature type="binding site" evidence="2">
    <location>
        <position position="633"/>
    </location>
    <ligand>
        <name>substrate</name>
    </ligand>
</feature>
<dbReference type="UniPathway" id="UPA00219"/>
<dbReference type="InterPro" id="IPR013564">
    <property type="entry name" value="MurT_C"/>
</dbReference>
<protein>
    <recommendedName>
        <fullName evidence="2 3">Multifunctional fusion protein</fullName>
    </recommendedName>
    <domain>
        <recommendedName>
            <fullName evidence="2">Lipid II isoglutaminyl synthase (glutamine-hydrolyzing) subunit GatD</fullName>
            <ecNumber evidence="2">6.3.5.13</ecNumber>
        </recommendedName>
        <alternativeName>
            <fullName evidence="2">Lipid II isoglutaminyl synthase glutaminase subunit</fullName>
            <ecNumber evidence="2">3.5.1.2</ecNumber>
        </alternativeName>
    </domain>
    <domain>
        <recommendedName>
            <fullName evidence="3">Lipid II isoglutaminyl synthase (glutamine-hydrolyzing) subunit MurT</fullName>
        </recommendedName>
    </domain>
</protein>
<feature type="binding site" evidence="3">
    <location>
        <position position="227"/>
    </location>
    <ligand>
        <name>Zn(2+)</name>
        <dbReference type="ChEBI" id="CHEBI:29105"/>
    </ligand>
</feature>
<feature type="binding site" evidence="3">
    <location>
        <position position="230"/>
    </location>
    <ligand>
        <name>Zn(2+)</name>
        <dbReference type="ChEBI" id="CHEBI:29105"/>
    </ligand>
</feature>
<dbReference type="InterPro" id="IPR029062">
    <property type="entry name" value="Class_I_gatase-like"/>
</dbReference>